<keyword evidence="1 2" id="KW-0238">DNA-binding</keyword>
<dbReference type="PRINTS" id="PR00455">
    <property type="entry name" value="HTHTETR"/>
</dbReference>
<dbReference type="Proteomes" id="UP001230220">
    <property type="component" value="Unassembled WGS sequence"/>
</dbReference>
<dbReference type="SUPFAM" id="SSF46689">
    <property type="entry name" value="Homeodomain-like"/>
    <property type="match status" value="1"/>
</dbReference>
<dbReference type="PANTHER" id="PTHR43479">
    <property type="entry name" value="ACREF/ENVCD OPERON REPRESSOR-RELATED"/>
    <property type="match status" value="1"/>
</dbReference>
<dbReference type="PANTHER" id="PTHR43479:SF11">
    <property type="entry name" value="ACREF_ENVCD OPERON REPRESSOR-RELATED"/>
    <property type="match status" value="1"/>
</dbReference>
<dbReference type="Gene3D" id="1.10.357.10">
    <property type="entry name" value="Tetracycline Repressor, domain 2"/>
    <property type="match status" value="1"/>
</dbReference>
<evidence type="ECO:0000256" key="1">
    <source>
        <dbReference type="ARBA" id="ARBA00023125"/>
    </source>
</evidence>
<dbReference type="SUPFAM" id="SSF48498">
    <property type="entry name" value="Tetracyclin repressor-like, C-terminal domain"/>
    <property type="match status" value="1"/>
</dbReference>
<organism evidence="4 5">
    <name type="scientific">Breznakia pachnodae</name>
    <dbReference type="NCBI Taxonomy" id="265178"/>
    <lineage>
        <taxon>Bacteria</taxon>
        <taxon>Bacillati</taxon>
        <taxon>Bacillota</taxon>
        <taxon>Erysipelotrichia</taxon>
        <taxon>Erysipelotrichales</taxon>
        <taxon>Erysipelotrichaceae</taxon>
        <taxon>Breznakia</taxon>
    </lineage>
</organism>
<evidence type="ECO:0000313" key="5">
    <source>
        <dbReference type="Proteomes" id="UP001230220"/>
    </source>
</evidence>
<dbReference type="InterPro" id="IPR023772">
    <property type="entry name" value="DNA-bd_HTH_TetR-type_CS"/>
</dbReference>
<comment type="caution">
    <text evidence="4">The sequence shown here is derived from an EMBL/GenBank/DDBJ whole genome shotgun (WGS) entry which is preliminary data.</text>
</comment>
<name>A0ABU0E1B2_9FIRM</name>
<dbReference type="InterPro" id="IPR009057">
    <property type="entry name" value="Homeodomain-like_sf"/>
</dbReference>
<dbReference type="Pfam" id="PF00440">
    <property type="entry name" value="TetR_N"/>
    <property type="match status" value="1"/>
</dbReference>
<dbReference type="InterPro" id="IPR050624">
    <property type="entry name" value="HTH-type_Tx_Regulator"/>
</dbReference>
<evidence type="ECO:0000259" key="3">
    <source>
        <dbReference type="PROSITE" id="PS50977"/>
    </source>
</evidence>
<feature type="DNA-binding region" description="H-T-H motif" evidence="2">
    <location>
        <begin position="31"/>
        <end position="50"/>
    </location>
</feature>
<reference evidence="4 5" key="1">
    <citation type="submission" date="2023-07" db="EMBL/GenBank/DDBJ databases">
        <title>Genomic Encyclopedia of Type Strains, Phase IV (KMG-IV): sequencing the most valuable type-strain genomes for metagenomic binning, comparative biology and taxonomic classification.</title>
        <authorList>
            <person name="Goeker M."/>
        </authorList>
    </citation>
    <scope>NUCLEOTIDE SEQUENCE [LARGE SCALE GENOMIC DNA]</scope>
    <source>
        <strain evidence="4 5">DSM 16784</strain>
    </source>
</reference>
<proteinExistence type="predicted"/>
<dbReference type="PROSITE" id="PS50977">
    <property type="entry name" value="HTH_TETR_2"/>
    <property type="match status" value="1"/>
</dbReference>
<gene>
    <name evidence="4" type="ORF">J2S15_001400</name>
</gene>
<dbReference type="RefSeq" id="WP_307406727.1">
    <property type="nucleotide sequence ID" value="NZ_JAUSUR010000002.1"/>
</dbReference>
<accession>A0ABU0E1B2</accession>
<dbReference type="InterPro" id="IPR036271">
    <property type="entry name" value="Tet_transcr_reg_TetR-rel_C_sf"/>
</dbReference>
<dbReference type="InterPro" id="IPR001647">
    <property type="entry name" value="HTH_TetR"/>
</dbReference>
<evidence type="ECO:0000256" key="2">
    <source>
        <dbReference type="PROSITE-ProRule" id="PRU00335"/>
    </source>
</evidence>
<sequence>MRVVKEHEERRNEILDTAESLFISKSYEKTTINDILKSIGIAKGTFYHYFKSKEEVMDAVIIRIVQHEVEAVKKIVEDKQLKPFEKLMTFFLSQSANPEDTKSQLSEQFQYTENAFMKQRSLERTIEYICPILAEVIEEGNKTGEFNTAYPLESIQFLTAGIQTLLDSRIVSEGHEDPQQRIQSLITVIFRVLGVNETKINMKDMQQQLNKVLSK</sequence>
<dbReference type="PROSITE" id="PS01081">
    <property type="entry name" value="HTH_TETR_1"/>
    <property type="match status" value="1"/>
</dbReference>
<evidence type="ECO:0000313" key="4">
    <source>
        <dbReference type="EMBL" id="MDQ0360655.1"/>
    </source>
</evidence>
<protein>
    <submittedName>
        <fullName evidence="4">AcrR family transcriptional regulator</fullName>
    </submittedName>
</protein>
<feature type="domain" description="HTH tetR-type" evidence="3">
    <location>
        <begin position="8"/>
        <end position="68"/>
    </location>
</feature>
<keyword evidence="5" id="KW-1185">Reference proteome</keyword>
<dbReference type="EMBL" id="JAUSUR010000002">
    <property type="protein sequence ID" value="MDQ0360655.1"/>
    <property type="molecule type" value="Genomic_DNA"/>
</dbReference>